<evidence type="ECO:0000256" key="2">
    <source>
        <dbReference type="ARBA" id="ARBA00006228"/>
    </source>
</evidence>
<comment type="similarity">
    <text evidence="2">Belongs to the CPA3 antiporters (TC 2.A.63) subunit E family.</text>
</comment>
<protein>
    <submittedName>
        <fullName evidence="8">Multicomponent Na+:H+ antiporter subunit E</fullName>
    </submittedName>
</protein>
<evidence type="ECO:0000256" key="4">
    <source>
        <dbReference type="ARBA" id="ARBA00022692"/>
    </source>
</evidence>
<keyword evidence="3" id="KW-1003">Cell membrane</keyword>
<dbReference type="InterPro" id="IPR002758">
    <property type="entry name" value="Cation_antiport_E"/>
</dbReference>
<organism evidence="8 9">
    <name type="scientific">Naumannella cuiyingiana</name>
    <dbReference type="NCBI Taxonomy" id="1347891"/>
    <lineage>
        <taxon>Bacteria</taxon>
        <taxon>Bacillati</taxon>
        <taxon>Actinomycetota</taxon>
        <taxon>Actinomycetes</taxon>
        <taxon>Propionibacteriales</taxon>
        <taxon>Propionibacteriaceae</taxon>
        <taxon>Naumannella</taxon>
    </lineage>
</organism>
<evidence type="ECO:0000313" key="8">
    <source>
        <dbReference type="EMBL" id="NYI70251.1"/>
    </source>
</evidence>
<evidence type="ECO:0000256" key="7">
    <source>
        <dbReference type="SAM" id="Phobius"/>
    </source>
</evidence>
<dbReference type="PANTHER" id="PTHR34584">
    <property type="entry name" value="NA(+)/H(+) ANTIPORTER SUBUNIT E1"/>
    <property type="match status" value="1"/>
</dbReference>
<gene>
    <name evidence="8" type="ORF">GGQ54_000811</name>
</gene>
<reference evidence="8 9" key="1">
    <citation type="submission" date="2020-07" db="EMBL/GenBank/DDBJ databases">
        <title>Sequencing the genomes of 1000 actinobacteria strains.</title>
        <authorList>
            <person name="Klenk H.-P."/>
        </authorList>
    </citation>
    <scope>NUCLEOTIDE SEQUENCE [LARGE SCALE GENOMIC DNA]</scope>
    <source>
        <strain evidence="8 9">DSM 103164</strain>
    </source>
</reference>
<keyword evidence="5 7" id="KW-1133">Transmembrane helix</keyword>
<proteinExistence type="inferred from homology"/>
<dbReference type="NCBIfam" id="NF006521">
    <property type="entry name" value="PRK08965.1-5"/>
    <property type="match status" value="1"/>
</dbReference>
<feature type="transmembrane region" description="Helical" evidence="7">
    <location>
        <begin position="27"/>
        <end position="56"/>
    </location>
</feature>
<comment type="subcellular location">
    <subcellularLocation>
        <location evidence="1">Cell membrane</location>
        <topology evidence="1">Multi-pass membrane protein</topology>
    </subcellularLocation>
</comment>
<dbReference type="GO" id="GO:0008324">
    <property type="term" value="F:monoatomic cation transmembrane transporter activity"/>
    <property type="evidence" value="ECO:0007669"/>
    <property type="project" value="InterPro"/>
</dbReference>
<keyword evidence="9" id="KW-1185">Reference proteome</keyword>
<dbReference type="GO" id="GO:0005886">
    <property type="term" value="C:plasma membrane"/>
    <property type="evidence" value="ECO:0007669"/>
    <property type="project" value="UniProtKB-SubCell"/>
</dbReference>
<dbReference type="AlphaFoldDB" id="A0A7Z0IK78"/>
<dbReference type="PANTHER" id="PTHR34584:SF1">
    <property type="entry name" value="NA(+)_H(+) ANTIPORTER SUBUNIT E1"/>
    <property type="match status" value="1"/>
</dbReference>
<sequence length="198" mass="21770">MSEREPNTDPANPALPPRRSGLQWRTILALAIVWMVLWGDLSIFAALMGLLVGLIITLAFPMPPVRFAGRFRPFRVAWLLVRLLGSLTVASIDVIRAILRPGPPLHSGIIRVPLRVDDDLYEALVSELASLVPGSLVIEARRSNRTLYLHVLEATSADDLAQARLQVRRAEDAVLAAFGSREEQAAIRQSPGDEEEAP</sequence>
<dbReference type="RefSeq" id="WP_179444228.1">
    <property type="nucleotide sequence ID" value="NZ_JACBZS010000001.1"/>
</dbReference>
<keyword evidence="6 7" id="KW-0472">Membrane</keyword>
<evidence type="ECO:0000313" key="9">
    <source>
        <dbReference type="Proteomes" id="UP000527616"/>
    </source>
</evidence>
<name>A0A7Z0IK78_9ACTN</name>
<feature type="transmembrane region" description="Helical" evidence="7">
    <location>
        <begin position="76"/>
        <end position="99"/>
    </location>
</feature>
<keyword evidence="4 7" id="KW-0812">Transmembrane</keyword>
<evidence type="ECO:0000256" key="3">
    <source>
        <dbReference type="ARBA" id="ARBA00022475"/>
    </source>
</evidence>
<evidence type="ECO:0000256" key="5">
    <source>
        <dbReference type="ARBA" id="ARBA00022989"/>
    </source>
</evidence>
<dbReference type="Proteomes" id="UP000527616">
    <property type="component" value="Unassembled WGS sequence"/>
</dbReference>
<comment type="caution">
    <text evidence="8">The sequence shown here is derived from an EMBL/GenBank/DDBJ whole genome shotgun (WGS) entry which is preliminary data.</text>
</comment>
<accession>A0A7Z0IK78</accession>
<dbReference type="Pfam" id="PF01899">
    <property type="entry name" value="MNHE"/>
    <property type="match status" value="1"/>
</dbReference>
<dbReference type="EMBL" id="JACBZS010000001">
    <property type="protein sequence ID" value="NYI70251.1"/>
    <property type="molecule type" value="Genomic_DNA"/>
</dbReference>
<evidence type="ECO:0000256" key="6">
    <source>
        <dbReference type="ARBA" id="ARBA00023136"/>
    </source>
</evidence>
<evidence type="ECO:0000256" key="1">
    <source>
        <dbReference type="ARBA" id="ARBA00004651"/>
    </source>
</evidence>